<feature type="domain" description="CENP-V/GFA" evidence="5">
    <location>
        <begin position="6"/>
        <end position="119"/>
    </location>
</feature>
<comment type="caution">
    <text evidence="6">The sequence shown here is derived from an EMBL/GenBank/DDBJ whole genome shotgun (WGS) entry which is preliminary data.</text>
</comment>
<dbReference type="GO" id="GO:0046872">
    <property type="term" value="F:metal ion binding"/>
    <property type="evidence" value="ECO:0007669"/>
    <property type="project" value="UniProtKB-KW"/>
</dbReference>
<proteinExistence type="inferred from homology"/>
<evidence type="ECO:0000313" key="7">
    <source>
        <dbReference type="Proteomes" id="UP000000321"/>
    </source>
</evidence>
<dbReference type="Gene3D" id="3.90.1590.10">
    <property type="entry name" value="glutathione-dependent formaldehyde- activating enzyme (gfa)"/>
    <property type="match status" value="1"/>
</dbReference>
<evidence type="ECO:0000256" key="3">
    <source>
        <dbReference type="ARBA" id="ARBA00022833"/>
    </source>
</evidence>
<dbReference type="Proteomes" id="UP000000321">
    <property type="component" value="Unassembled WGS sequence"/>
</dbReference>
<dbReference type="EMBL" id="AAPJ01000001">
    <property type="protein sequence ID" value="EAS51164.1"/>
    <property type="molecule type" value="Genomic_DNA"/>
</dbReference>
<dbReference type="InterPro" id="IPR011057">
    <property type="entry name" value="Mss4-like_sf"/>
</dbReference>
<dbReference type="PROSITE" id="PS51891">
    <property type="entry name" value="CENP_V_GFA"/>
    <property type="match status" value="1"/>
</dbReference>
<gene>
    <name evidence="6" type="ORF">SI859A1_01975</name>
</gene>
<organism evidence="6 7">
    <name type="scientific">Aurantimonas manganoxydans (strain ATCC BAA-1229 / DSM 21871 / SI85-9A1)</name>
    <dbReference type="NCBI Taxonomy" id="287752"/>
    <lineage>
        <taxon>Bacteria</taxon>
        <taxon>Pseudomonadati</taxon>
        <taxon>Pseudomonadota</taxon>
        <taxon>Alphaproteobacteria</taxon>
        <taxon>Hyphomicrobiales</taxon>
        <taxon>Aurantimonadaceae</taxon>
        <taxon>Aurantimonas</taxon>
    </lineage>
</organism>
<evidence type="ECO:0000313" key="6">
    <source>
        <dbReference type="EMBL" id="EAS51164.1"/>
    </source>
</evidence>
<dbReference type="BioCyc" id="AURANTIMONAS:SI859A1_01975-MONOMER"/>
<evidence type="ECO:0000259" key="5">
    <source>
        <dbReference type="PROSITE" id="PS51891"/>
    </source>
</evidence>
<keyword evidence="7" id="KW-1185">Reference proteome</keyword>
<dbReference type="PANTHER" id="PTHR33337:SF40">
    <property type="entry name" value="CENP-V_GFA DOMAIN-CONTAINING PROTEIN-RELATED"/>
    <property type="match status" value="1"/>
</dbReference>
<keyword evidence="2" id="KW-0479">Metal-binding</keyword>
<dbReference type="PANTHER" id="PTHR33337">
    <property type="entry name" value="GFA DOMAIN-CONTAINING PROTEIN"/>
    <property type="match status" value="1"/>
</dbReference>
<dbReference type="GO" id="GO:0016846">
    <property type="term" value="F:carbon-sulfur lyase activity"/>
    <property type="evidence" value="ECO:0007669"/>
    <property type="project" value="InterPro"/>
</dbReference>
<evidence type="ECO:0000256" key="2">
    <source>
        <dbReference type="ARBA" id="ARBA00022723"/>
    </source>
</evidence>
<sequence length="145" mass="15693">MGTKRLQAKCLCGGVRIDADFETLDVGVCHCDTCRRWTAGPFMALDGASNVVAAGTDLIATYSSSGWGERGFCKVCGTSLFWRSLDAAHYAMSATLFDGLGNTQLTQEIFIDSKPSWYAFANETEQMTGAEFFAKVAPQQETPHG</sequence>
<dbReference type="AlphaFoldDB" id="Q1YN67"/>
<evidence type="ECO:0000256" key="4">
    <source>
        <dbReference type="ARBA" id="ARBA00023239"/>
    </source>
</evidence>
<evidence type="ECO:0000256" key="1">
    <source>
        <dbReference type="ARBA" id="ARBA00005495"/>
    </source>
</evidence>
<keyword evidence="4" id="KW-0456">Lyase</keyword>
<name>Q1YN67_AURMS</name>
<dbReference type="SUPFAM" id="SSF51316">
    <property type="entry name" value="Mss4-like"/>
    <property type="match status" value="1"/>
</dbReference>
<comment type="similarity">
    <text evidence="1">Belongs to the Gfa family.</text>
</comment>
<dbReference type="InterPro" id="IPR006913">
    <property type="entry name" value="CENP-V/GFA"/>
</dbReference>
<dbReference type="OrthoDB" id="9807246at2"/>
<dbReference type="HOGENOM" id="CLU_055491_4_1_5"/>
<dbReference type="Pfam" id="PF04828">
    <property type="entry name" value="GFA"/>
    <property type="match status" value="1"/>
</dbReference>
<dbReference type="RefSeq" id="WP_009209806.1">
    <property type="nucleotide sequence ID" value="NZ_BBWP01000021.1"/>
</dbReference>
<protein>
    <recommendedName>
        <fullName evidence="5">CENP-V/GFA domain-containing protein</fullName>
    </recommendedName>
</protein>
<reference evidence="6 7" key="1">
    <citation type="journal article" date="2008" name="Appl. Environ. Microbiol.">
        <title>Genomic insights into Mn(II) oxidation by the marine alphaproteobacterium Aurantimonas sp. strain SI85-9A1.</title>
        <authorList>
            <person name="Dick G.J."/>
            <person name="Podell S."/>
            <person name="Johnson H.A."/>
            <person name="Rivera-Espinoza Y."/>
            <person name="Bernier-Latmani R."/>
            <person name="McCarthy J.K."/>
            <person name="Torpey J.W."/>
            <person name="Clement B.G."/>
            <person name="Gaasterland T."/>
            <person name="Tebo B.M."/>
        </authorList>
    </citation>
    <scope>NUCLEOTIDE SEQUENCE [LARGE SCALE GENOMIC DNA]</scope>
    <source>
        <strain evidence="6 7">SI85-9A1</strain>
    </source>
</reference>
<keyword evidence="3" id="KW-0862">Zinc</keyword>
<accession>Q1YN67</accession>